<dbReference type="VEuPathDB" id="MicrosporidiaDB:EDEG_00964"/>
<accession>J9DU51</accession>
<feature type="compositionally biased region" description="Polar residues" evidence="1">
    <location>
        <begin position="274"/>
        <end position="290"/>
    </location>
</feature>
<keyword evidence="3" id="KW-1185">Reference proteome</keyword>
<dbReference type="Proteomes" id="UP000003163">
    <property type="component" value="Unassembled WGS sequence"/>
</dbReference>
<dbReference type="HOGENOM" id="CLU_679760_0_0_1"/>
<dbReference type="EMBL" id="AFBI03000013">
    <property type="protein sequence ID" value="EJW04827.1"/>
    <property type="molecule type" value="Genomic_DNA"/>
</dbReference>
<reference evidence="3" key="2">
    <citation type="submission" date="2015-07" db="EMBL/GenBank/DDBJ databases">
        <title>Contrasting host-pathogen interactions and genome evolution in two generalist and specialist microsporidian pathogens of mosquitoes.</title>
        <authorList>
            <consortium name="The Broad Institute Genomics Platform"/>
            <consortium name="The Broad Institute Genome Sequencing Center for Infectious Disease"/>
            <person name="Cuomo C.A."/>
            <person name="Sanscrainte N.D."/>
            <person name="Goldberg J.M."/>
            <person name="Heiman D."/>
            <person name="Young S."/>
            <person name="Zeng Q."/>
            <person name="Becnel J.J."/>
            <person name="Birren B.W."/>
        </authorList>
    </citation>
    <scope>NUCLEOTIDE SEQUENCE [LARGE SCALE GENOMIC DNA]</scope>
    <source>
        <strain evidence="3">USNM 41457</strain>
    </source>
</reference>
<feature type="compositionally biased region" description="Basic and acidic residues" evidence="1">
    <location>
        <begin position="291"/>
        <end position="303"/>
    </location>
</feature>
<evidence type="ECO:0000313" key="2">
    <source>
        <dbReference type="EMBL" id="EJW04827.1"/>
    </source>
</evidence>
<comment type="caution">
    <text evidence="2">The sequence shown here is derived from an EMBL/GenBank/DDBJ whole genome shotgun (WGS) entry which is preliminary data.</text>
</comment>
<gene>
    <name evidence="2" type="ORF">EDEG_00964</name>
</gene>
<dbReference type="InParanoid" id="J9DU51"/>
<name>J9DU51_EDHAE</name>
<proteinExistence type="predicted"/>
<protein>
    <submittedName>
        <fullName evidence="2">Uncharacterized protein</fullName>
    </submittedName>
</protein>
<organism evidence="2 3">
    <name type="scientific">Edhazardia aedis (strain USNM 41457)</name>
    <name type="common">Microsporidian parasite</name>
    <dbReference type="NCBI Taxonomy" id="1003232"/>
    <lineage>
        <taxon>Eukaryota</taxon>
        <taxon>Fungi</taxon>
        <taxon>Fungi incertae sedis</taxon>
        <taxon>Microsporidia</taxon>
        <taxon>Edhazardia</taxon>
    </lineage>
</organism>
<evidence type="ECO:0000313" key="3">
    <source>
        <dbReference type="Proteomes" id="UP000003163"/>
    </source>
</evidence>
<sequence>MEITKHETISYQQYHNKMRIFIFILNTFQFLTQRIDQEPRLPESGYVITWISGKSIYVVTEFNGRLRMSLGNELISKRDFKSIAVITGVGDGLYKIRYGLKYLDKGDTTKELSLNNKFNENTALWEIITKSEGFIFKNGNIYISGNKDTEIDDYIYSFGTRRYEEKEDHEDGIFQLLPISNLYESGLCDASCDRYCIEAGCNCPNINEETQDQIENEFNQSESKGSYDPIFQSMKNTEESYQKQVKPFVSNFFRKKNKFTDLFKSRVTSALKSKFQNQKQNDPNITSGTEITKKAQKSDEDATKSIIFATPEEIKYQRNESADRKNVSQEASSTKKINSIEEQSTVETIPQKVTEIISRLQGDDVIENTKVIKTNVDEMARMIYKKVKSKALELFPGLFRNNNEY</sequence>
<feature type="region of interest" description="Disordered" evidence="1">
    <location>
        <begin position="274"/>
        <end position="304"/>
    </location>
</feature>
<reference evidence="2 3" key="1">
    <citation type="submission" date="2011-08" db="EMBL/GenBank/DDBJ databases">
        <authorList>
            <person name="Liu Z.J."/>
            <person name="Shi F.L."/>
            <person name="Lu J.Q."/>
            <person name="Li M."/>
            <person name="Wang Z.L."/>
        </authorList>
    </citation>
    <scope>NUCLEOTIDE SEQUENCE [LARGE SCALE GENOMIC DNA]</scope>
    <source>
        <strain evidence="2 3">USNM 41457</strain>
    </source>
</reference>
<evidence type="ECO:0000256" key="1">
    <source>
        <dbReference type="SAM" id="MobiDB-lite"/>
    </source>
</evidence>
<dbReference type="AlphaFoldDB" id="J9DU51"/>